<dbReference type="FunCoup" id="Q9N3Y3">
    <property type="interactions" value="199"/>
</dbReference>
<reference evidence="3 4" key="1">
    <citation type="journal article" date="1998" name="Science">
        <title>Genome sequence of the nematode C. elegans: a platform for investigating biology.</title>
        <authorList>
            <consortium name="The C. elegans sequencing consortium"/>
            <person name="Sulson J.E."/>
            <person name="Waterston R."/>
        </authorList>
    </citation>
    <scope>NUCLEOTIDE SEQUENCE [LARGE SCALE GENOMIC DNA]</scope>
    <source>
        <strain evidence="3 4">Bristol N2</strain>
    </source>
</reference>
<dbReference type="WormBase" id="Y42H9AR.4">
    <property type="protein sequence ID" value="CE37682"/>
    <property type="gene ID" value="WBGene00021539"/>
</dbReference>
<feature type="region of interest" description="Disordered" evidence="2">
    <location>
        <begin position="220"/>
        <end position="244"/>
    </location>
</feature>
<dbReference type="EMBL" id="BX284604">
    <property type="protein sequence ID" value="CCD71169.1"/>
    <property type="molecule type" value="Genomic_DNA"/>
</dbReference>
<dbReference type="GeneID" id="3565368"/>
<dbReference type="RefSeq" id="NP_501353.2">
    <property type="nucleotide sequence ID" value="NM_068952.3"/>
</dbReference>
<dbReference type="PeptideAtlas" id="Q9N3Y3"/>
<dbReference type="STRING" id="6239.Y42H9AR.4.2"/>
<dbReference type="PaxDb" id="6239-Y42H9AR.4"/>
<feature type="compositionally biased region" description="Basic residues" evidence="2">
    <location>
        <begin position="220"/>
        <end position="232"/>
    </location>
</feature>
<proteinExistence type="predicted"/>
<dbReference type="eggNOG" id="ENOG502SGUX">
    <property type="taxonomic scope" value="Eukaryota"/>
</dbReference>
<accession>Q9N3Y3</accession>
<feature type="compositionally biased region" description="Basic residues" evidence="2">
    <location>
        <begin position="357"/>
        <end position="371"/>
    </location>
</feature>
<feature type="compositionally biased region" description="Polar residues" evidence="2">
    <location>
        <begin position="233"/>
        <end position="244"/>
    </location>
</feature>
<dbReference type="KEGG" id="cel:CELE_Y42H9AR.4"/>
<evidence type="ECO:0000256" key="1">
    <source>
        <dbReference type="SAM" id="Coils"/>
    </source>
</evidence>
<dbReference type="InParanoid" id="Q9N3Y3"/>
<dbReference type="AGR" id="WB:WBGene00021539"/>
<dbReference type="Proteomes" id="UP000001940">
    <property type="component" value="Chromosome IV"/>
</dbReference>
<dbReference type="CTD" id="3565368"/>
<feature type="compositionally biased region" description="Polar residues" evidence="2">
    <location>
        <begin position="387"/>
        <end position="396"/>
    </location>
</feature>
<sequence length="627" mass="71789">MIRRKKSSSGKSSRKKRGESSSPTRRRGSDACNPPPEFAPYDYDTLSPYAMKCLKGQHYPFLSNGFIHLVHELEAMLAANNFTKDYMAGEIQYMNEGFYPTPDLNTRLMPFYDSREKERTPTPLDCSEAHVSHSSNAHNDEDTGKENEICLLPEEQDDEDDNFDEYPAYHVGTRFWTWCRKSFMGKIDTQFLEEFKEIVLDPYSDEALQKYFVNEPWKYRKRAPPPASRRKSLNTSLNGKNSKKVSISNEVISPTTNGTRSAPRKASLAGYRIPNRRNSEKDKDLTNNNNKIMPIIGSMVYTACKEYKDGKSIPDTPTTRRSGKSRMMSPEFTKEKKCAKLEIDTESEDEIEYSNGHSHRGTSSRLHSPRQVKKERMDDEYEKMANGHSSLTNGVNGHSKGPTSPKRKNGDIRSYFSATPKPATTTNTRKLSENGSEDIEMPSDIEDFDAKAVGSRIVAKLIAGGILPDSSAHIFEQMTQENYEDGNSAGVSTKVEMSEEGKDDAEDQEIGELAEELQNLQMNLKEEMAAKNALFMLTWRRAKAHFAFFHTFNELKRGDYDLFKLGVNMYRDFPNRKLPGISETILLKHSLRKRNHLARTHYSKMYRRHPKFRWHRDHLPAGRRIDA</sequence>
<feature type="compositionally biased region" description="Basic and acidic residues" evidence="2">
    <location>
        <begin position="372"/>
        <end position="385"/>
    </location>
</feature>
<gene>
    <name evidence="3" type="ORF">CELE_Y42H9AR.4</name>
    <name evidence="3 5" type="ORF">Y42H9AR.4</name>
</gene>
<keyword evidence="4" id="KW-1185">Reference proteome</keyword>
<protein>
    <submittedName>
        <fullName evidence="3">ELM2 domain-containing protein</fullName>
    </submittedName>
</protein>
<feature type="region of interest" description="Disordered" evidence="2">
    <location>
        <begin position="310"/>
        <end position="335"/>
    </location>
</feature>
<evidence type="ECO:0000313" key="5">
    <source>
        <dbReference type="WormBase" id="Y42H9AR.4"/>
    </source>
</evidence>
<dbReference type="OMA" id="HYREIGS"/>
<dbReference type="OrthoDB" id="5858960at2759"/>
<name>Q9N3Y3_CAEEL</name>
<dbReference type="MINT" id="Q9N3Y3"/>
<dbReference type="IntAct" id="Q9N3Y3">
    <property type="interactions" value="1"/>
</dbReference>
<feature type="region of interest" description="Disordered" evidence="2">
    <location>
        <begin position="1"/>
        <end position="37"/>
    </location>
</feature>
<dbReference type="UCSC" id="Y42H9AR.4">
    <property type="organism name" value="c. elegans"/>
</dbReference>
<evidence type="ECO:0000313" key="4">
    <source>
        <dbReference type="Proteomes" id="UP000001940"/>
    </source>
</evidence>
<feature type="region of interest" description="Disordered" evidence="2">
    <location>
        <begin position="119"/>
        <end position="143"/>
    </location>
</feature>
<evidence type="ECO:0000256" key="2">
    <source>
        <dbReference type="SAM" id="MobiDB-lite"/>
    </source>
</evidence>
<feature type="region of interest" description="Disordered" evidence="2">
    <location>
        <begin position="348"/>
        <end position="441"/>
    </location>
</feature>
<dbReference type="Bgee" id="WBGene00021539">
    <property type="expression patterns" value="Expressed in germ line (C elegans) and 4 other cell types or tissues"/>
</dbReference>
<dbReference type="HOGENOM" id="CLU_534477_0_0_1"/>
<organism evidence="3 4">
    <name type="scientific">Caenorhabditis elegans</name>
    <dbReference type="NCBI Taxonomy" id="6239"/>
    <lineage>
        <taxon>Eukaryota</taxon>
        <taxon>Metazoa</taxon>
        <taxon>Ecdysozoa</taxon>
        <taxon>Nematoda</taxon>
        <taxon>Chromadorea</taxon>
        <taxon>Rhabditida</taxon>
        <taxon>Rhabditina</taxon>
        <taxon>Rhabditomorpha</taxon>
        <taxon>Rhabditoidea</taxon>
        <taxon>Rhabditidae</taxon>
        <taxon>Peloderinae</taxon>
        <taxon>Caenorhabditis</taxon>
    </lineage>
</organism>
<keyword evidence="1" id="KW-0175">Coiled coil</keyword>
<feature type="compositionally biased region" description="Basic residues" evidence="2">
    <location>
        <begin position="1"/>
        <end position="17"/>
    </location>
</feature>
<evidence type="ECO:0000313" key="3">
    <source>
        <dbReference type="EMBL" id="CCD71169.1"/>
    </source>
</evidence>
<dbReference type="AlphaFoldDB" id="Q9N3Y3"/>
<feature type="coiled-coil region" evidence="1">
    <location>
        <begin position="503"/>
        <end position="534"/>
    </location>
</feature>